<dbReference type="Proteomes" id="UP000663823">
    <property type="component" value="Unassembled WGS sequence"/>
</dbReference>
<dbReference type="EMBL" id="CAJOAX010000293">
    <property type="protein sequence ID" value="CAF3559749.1"/>
    <property type="molecule type" value="Genomic_DNA"/>
</dbReference>
<feature type="transmembrane region" description="Helical" evidence="1">
    <location>
        <begin position="6"/>
        <end position="32"/>
    </location>
</feature>
<keyword evidence="1" id="KW-0812">Transmembrane</keyword>
<keyword evidence="1" id="KW-1133">Transmembrane helix</keyword>
<comment type="caution">
    <text evidence="2">The sequence shown here is derived from an EMBL/GenBank/DDBJ whole genome shotgun (WGS) entry which is preliminary data.</text>
</comment>
<reference evidence="2" key="1">
    <citation type="submission" date="2021-02" db="EMBL/GenBank/DDBJ databases">
        <authorList>
            <person name="Nowell W R."/>
        </authorList>
    </citation>
    <scope>NUCLEOTIDE SEQUENCE</scope>
</reference>
<protein>
    <submittedName>
        <fullName evidence="2">Uncharacterized protein</fullName>
    </submittedName>
</protein>
<accession>A0A818KPZ3</accession>
<keyword evidence="1" id="KW-0472">Membrane</keyword>
<proteinExistence type="predicted"/>
<organism evidence="2 3">
    <name type="scientific">Rotaria sordida</name>
    <dbReference type="NCBI Taxonomy" id="392033"/>
    <lineage>
        <taxon>Eukaryota</taxon>
        <taxon>Metazoa</taxon>
        <taxon>Spiralia</taxon>
        <taxon>Gnathifera</taxon>
        <taxon>Rotifera</taxon>
        <taxon>Eurotatoria</taxon>
        <taxon>Bdelloidea</taxon>
        <taxon>Philodinida</taxon>
        <taxon>Philodinidae</taxon>
        <taxon>Rotaria</taxon>
    </lineage>
</organism>
<name>A0A818KPZ3_9BILA</name>
<evidence type="ECO:0000313" key="3">
    <source>
        <dbReference type="Proteomes" id="UP000663823"/>
    </source>
</evidence>
<dbReference type="AlphaFoldDB" id="A0A818KPZ3"/>
<sequence>MPVDNWLILALIMIFSSTIFCGLLPIIIRLLIARRRYRRYLVEFQDIECSTPDVFPNLESIYHDVQIHNDEQINCHEHSILYSRLPFIDDLIKDEDTYV</sequence>
<evidence type="ECO:0000256" key="1">
    <source>
        <dbReference type="SAM" id="Phobius"/>
    </source>
</evidence>
<evidence type="ECO:0000313" key="2">
    <source>
        <dbReference type="EMBL" id="CAF3559749.1"/>
    </source>
</evidence>
<gene>
    <name evidence="2" type="ORF">OTI717_LOCUS4739</name>
</gene>